<keyword evidence="2" id="KW-0479">Metal-binding</keyword>
<dbReference type="Pfam" id="PF00384">
    <property type="entry name" value="Molybdopterin"/>
    <property type="match status" value="1"/>
</dbReference>
<organism evidence="6 7">
    <name type="scientific">Novosphingobium tardum</name>
    <dbReference type="NCBI Taxonomy" id="1538021"/>
    <lineage>
        <taxon>Bacteria</taxon>
        <taxon>Pseudomonadati</taxon>
        <taxon>Pseudomonadota</taxon>
        <taxon>Alphaproteobacteria</taxon>
        <taxon>Sphingomonadales</taxon>
        <taxon>Sphingomonadaceae</taxon>
        <taxon>Novosphingobium</taxon>
    </lineage>
</organism>
<dbReference type="InterPro" id="IPR009010">
    <property type="entry name" value="Asp_de-COase-like_dom_sf"/>
</dbReference>
<dbReference type="RefSeq" id="WP_379539060.1">
    <property type="nucleotide sequence ID" value="NZ_JBHSDR010000006.1"/>
</dbReference>
<keyword evidence="4" id="KW-0411">Iron-sulfur</keyword>
<name>A0ABV8RTN8_9SPHN</name>
<dbReference type="Gene3D" id="3.40.228.10">
    <property type="entry name" value="Dimethylsulfoxide Reductase, domain 2"/>
    <property type="match status" value="1"/>
</dbReference>
<evidence type="ECO:0000259" key="5">
    <source>
        <dbReference type="PROSITE" id="PS51669"/>
    </source>
</evidence>
<dbReference type="PROSITE" id="PS51669">
    <property type="entry name" value="4FE4S_MOW_BIS_MGD"/>
    <property type="match status" value="1"/>
</dbReference>
<dbReference type="Pfam" id="PF04879">
    <property type="entry name" value="Molybdop_Fe4S4"/>
    <property type="match status" value="1"/>
</dbReference>
<sequence length="708" mass="76443">MAVETRRTFCRFCHANCAMLADVEDGKVIAVRGDPDDPVYGGYTCLKGRELPDSHNAPHRLVRSLVRRDGDFIETAMDAALTHVADELRRIIVKHGPHSVAVFIGSGGYQNSAAWAASYSLAQAIGTRNFYTSVTLDQPAKVFTTQRYGKWMGGSNTFEEADVAFLIGNNPMVSHYSPPGGVPPFSPSRRIRDRQKAGLKLIVADPRESDVGALADIYLPVKPGEDPALLAGMLNVIFAEGLYDRNFVAAHVDGVAELEKAVAPFTPELAAARAGVEPDALRAAARMFAGAERGCAVTGTGPEMAGNGTLTEYLVTCLNVLCARFKQEGEKTAIPGVFTAQAPRRAQVAPPVPMFGAEGMARSRFRGLGQLGFEMPCNVLADEILTPGEGQVRALISVGGNPEVGFPNQLKMRRALDDLELFVQVDPWMSASAKRADVVLAPKQCLEREDITNLSEWWHERPYARYVEAVAAAPGDVLDEYEMIWHIAKHLGLQLQLAGGPLPMDACPDKQTFLDLMTAGCLVPPSQVRRDTHEGEAVIYDDLHPVVEPADPSESYGFDLAAGAMPEQLERYGRDEARGAGFDYRLISRRSKTRFNSIGHPLAKLRAKTTTNPAYIHPADLADLGIADGSIVEITSAHATIHGVAKASDKVRRGLVSMAHAYGDSEAGKHNVRELGGSTNRLTSDEVDFDPITGQALQSAIPVRIAAA</sequence>
<feature type="domain" description="4Fe-4S Mo/W bis-MGD-type" evidence="5">
    <location>
        <begin position="3"/>
        <end position="59"/>
    </location>
</feature>
<protein>
    <submittedName>
        <fullName evidence="6">Molybdopterin-dependent oxidoreductase</fullName>
    </submittedName>
</protein>
<dbReference type="SMART" id="SM00926">
    <property type="entry name" value="Molybdop_Fe4S4"/>
    <property type="match status" value="1"/>
</dbReference>
<comment type="similarity">
    <text evidence="1">Belongs to the prokaryotic molybdopterin-containing oxidoreductase family.</text>
</comment>
<dbReference type="PANTHER" id="PTHR43742">
    <property type="entry name" value="TRIMETHYLAMINE-N-OXIDE REDUCTASE"/>
    <property type="match status" value="1"/>
</dbReference>
<dbReference type="Gene3D" id="2.20.25.90">
    <property type="entry name" value="ADC-like domains"/>
    <property type="match status" value="1"/>
</dbReference>
<dbReference type="Gene3D" id="2.40.40.20">
    <property type="match status" value="1"/>
</dbReference>
<dbReference type="PANTHER" id="PTHR43742:SF2">
    <property type="entry name" value="ASSIMILATORY NITRATE REDUCTASE CATALYTIC SUBUNIT"/>
    <property type="match status" value="1"/>
</dbReference>
<comment type="caution">
    <text evidence="6">The sequence shown here is derived from an EMBL/GenBank/DDBJ whole genome shotgun (WGS) entry which is preliminary data.</text>
</comment>
<gene>
    <name evidence="6" type="ORF">ACFO0A_11045</name>
</gene>
<dbReference type="InterPro" id="IPR050612">
    <property type="entry name" value="Prok_Mopterin_Oxidored"/>
</dbReference>
<dbReference type="Gene3D" id="3.40.50.740">
    <property type="match status" value="1"/>
</dbReference>
<dbReference type="InterPro" id="IPR006656">
    <property type="entry name" value="Mopterin_OxRdtase"/>
</dbReference>
<accession>A0ABV8RTN8</accession>
<keyword evidence="3" id="KW-0408">Iron</keyword>
<dbReference type="InterPro" id="IPR006657">
    <property type="entry name" value="MoPterin_dinucl-bd_dom"/>
</dbReference>
<evidence type="ECO:0000313" key="7">
    <source>
        <dbReference type="Proteomes" id="UP001595828"/>
    </source>
</evidence>
<keyword evidence="7" id="KW-1185">Reference proteome</keyword>
<dbReference type="SUPFAM" id="SSF53706">
    <property type="entry name" value="Formate dehydrogenase/DMSO reductase, domains 1-3"/>
    <property type="match status" value="1"/>
</dbReference>
<evidence type="ECO:0000256" key="4">
    <source>
        <dbReference type="ARBA" id="ARBA00023014"/>
    </source>
</evidence>
<proteinExistence type="inferred from homology"/>
<evidence type="ECO:0000256" key="2">
    <source>
        <dbReference type="ARBA" id="ARBA00022723"/>
    </source>
</evidence>
<evidence type="ECO:0000313" key="6">
    <source>
        <dbReference type="EMBL" id="MFC4295591.1"/>
    </source>
</evidence>
<dbReference type="EMBL" id="JBHSDR010000006">
    <property type="protein sequence ID" value="MFC4295591.1"/>
    <property type="molecule type" value="Genomic_DNA"/>
</dbReference>
<evidence type="ECO:0000256" key="1">
    <source>
        <dbReference type="ARBA" id="ARBA00010312"/>
    </source>
</evidence>
<dbReference type="SUPFAM" id="SSF50692">
    <property type="entry name" value="ADC-like"/>
    <property type="match status" value="1"/>
</dbReference>
<dbReference type="Proteomes" id="UP001595828">
    <property type="component" value="Unassembled WGS sequence"/>
</dbReference>
<reference evidence="7" key="1">
    <citation type="journal article" date="2019" name="Int. J. Syst. Evol. Microbiol.">
        <title>The Global Catalogue of Microorganisms (GCM) 10K type strain sequencing project: providing services to taxonomists for standard genome sequencing and annotation.</title>
        <authorList>
            <consortium name="The Broad Institute Genomics Platform"/>
            <consortium name="The Broad Institute Genome Sequencing Center for Infectious Disease"/>
            <person name="Wu L."/>
            <person name="Ma J."/>
        </authorList>
    </citation>
    <scope>NUCLEOTIDE SEQUENCE [LARGE SCALE GENOMIC DNA]</scope>
    <source>
        <strain evidence="7">CGMCC 1.12989</strain>
    </source>
</reference>
<dbReference type="InterPro" id="IPR006963">
    <property type="entry name" value="Mopterin_OxRdtase_4Fe-4S_dom"/>
</dbReference>
<evidence type="ECO:0000256" key="3">
    <source>
        <dbReference type="ARBA" id="ARBA00023004"/>
    </source>
</evidence>
<dbReference type="Pfam" id="PF01568">
    <property type="entry name" value="Molydop_binding"/>
    <property type="match status" value="1"/>
</dbReference>